<evidence type="ECO:0000256" key="2">
    <source>
        <dbReference type="SAM" id="SignalP"/>
    </source>
</evidence>
<keyword evidence="4" id="KW-1185">Reference proteome</keyword>
<comment type="caution">
    <text evidence="3">The sequence shown here is derived from an EMBL/GenBank/DDBJ whole genome shotgun (WGS) entry which is preliminary data.</text>
</comment>
<dbReference type="Proteomes" id="UP000265903">
    <property type="component" value="Unassembled WGS sequence"/>
</dbReference>
<dbReference type="InterPro" id="IPR016924">
    <property type="entry name" value="UCP029543"/>
</dbReference>
<proteinExistence type="predicted"/>
<feature type="signal peptide" evidence="2">
    <location>
        <begin position="1"/>
        <end position="31"/>
    </location>
</feature>
<dbReference type="PIRSF" id="PIRSF029543">
    <property type="entry name" value="UCP029543"/>
    <property type="match status" value="1"/>
</dbReference>
<keyword evidence="1" id="KW-1133">Transmembrane helix</keyword>
<reference evidence="3 4" key="1">
    <citation type="submission" date="2018-08" db="EMBL/GenBank/DDBJ databases">
        <title>Whole Genome Sequence of the Moderate Halophilic Marine Bacterium Marinobacter litoralis Sw-45.</title>
        <authorList>
            <person name="Musa H."/>
        </authorList>
    </citation>
    <scope>NUCLEOTIDE SEQUENCE [LARGE SCALE GENOMIC DNA]</scope>
    <source>
        <strain evidence="3 4">Sw-45</strain>
    </source>
</reference>
<dbReference type="RefSeq" id="WP_114333105.1">
    <property type="nucleotide sequence ID" value="NZ_QMDL01000001.1"/>
</dbReference>
<keyword evidence="1" id="KW-0472">Membrane</keyword>
<evidence type="ECO:0000313" key="3">
    <source>
        <dbReference type="EMBL" id="RMJ05594.1"/>
    </source>
</evidence>
<keyword evidence="2" id="KW-0732">Signal</keyword>
<protein>
    <recommendedName>
        <fullName evidence="5">PA2779 family protein</fullName>
    </recommendedName>
</protein>
<feature type="chain" id="PRO_5018162297" description="PA2779 family protein" evidence="2">
    <location>
        <begin position="32"/>
        <end position="133"/>
    </location>
</feature>
<dbReference type="Pfam" id="PF20332">
    <property type="entry name" value="DUF6627"/>
    <property type="match status" value="1"/>
</dbReference>
<feature type="transmembrane region" description="Helical" evidence="1">
    <location>
        <begin position="103"/>
        <end position="129"/>
    </location>
</feature>
<evidence type="ECO:0000313" key="4">
    <source>
        <dbReference type="Proteomes" id="UP000265903"/>
    </source>
</evidence>
<evidence type="ECO:0008006" key="5">
    <source>
        <dbReference type="Google" id="ProtNLM"/>
    </source>
</evidence>
<dbReference type="NCBIfam" id="NF033919">
    <property type="entry name" value="PA2779_fam"/>
    <property type="match status" value="1"/>
</dbReference>
<name>A0A3M2RK39_9GAMM</name>
<sequence length="133" mass="14780">MNGIRRYAKQFSLVMAILMAFATTFSVSAHAGMVGTGELIQQQQVNLDRQQLLDMLEQQEVKEKLTELGVSEDQVAERIQNLTPAELADFEQQLAEAPTGEGVVGIIVLFLLVFIITDMLCATNLFSFINCIR</sequence>
<keyword evidence="1" id="KW-0812">Transmembrane</keyword>
<organism evidence="3 4">
    <name type="scientific">Marinobacter litoralis</name>
    <dbReference type="NCBI Taxonomy" id="187981"/>
    <lineage>
        <taxon>Bacteria</taxon>
        <taxon>Pseudomonadati</taxon>
        <taxon>Pseudomonadota</taxon>
        <taxon>Gammaproteobacteria</taxon>
        <taxon>Pseudomonadales</taxon>
        <taxon>Marinobacteraceae</taxon>
        <taxon>Marinobacter</taxon>
    </lineage>
</organism>
<evidence type="ECO:0000256" key="1">
    <source>
        <dbReference type="SAM" id="Phobius"/>
    </source>
</evidence>
<dbReference type="EMBL" id="QMDL01000001">
    <property type="protein sequence ID" value="RMJ05594.1"/>
    <property type="molecule type" value="Genomic_DNA"/>
</dbReference>
<gene>
    <name evidence="3" type="ORF">DOQ08_00264</name>
</gene>
<accession>A0A3M2RK39</accession>
<dbReference type="InterPro" id="IPR046735">
    <property type="entry name" value="PA2779-like"/>
</dbReference>
<dbReference type="AlphaFoldDB" id="A0A3M2RK39"/>
<dbReference type="OrthoDB" id="7013454at2"/>